<keyword evidence="2" id="KW-1185">Reference proteome</keyword>
<dbReference type="EMBL" id="BAEO01000027">
    <property type="protein sequence ID" value="GAC19130.1"/>
    <property type="molecule type" value="Genomic_DNA"/>
</dbReference>
<evidence type="ECO:0000313" key="2">
    <source>
        <dbReference type="Proteomes" id="UP000006327"/>
    </source>
</evidence>
<organism evidence="1 2">
    <name type="scientific">Paraglaciecola arctica BSs20135</name>
    <dbReference type="NCBI Taxonomy" id="493475"/>
    <lineage>
        <taxon>Bacteria</taxon>
        <taxon>Pseudomonadati</taxon>
        <taxon>Pseudomonadota</taxon>
        <taxon>Gammaproteobacteria</taxon>
        <taxon>Alteromonadales</taxon>
        <taxon>Alteromonadaceae</taxon>
        <taxon>Paraglaciecola</taxon>
    </lineage>
</organism>
<protein>
    <submittedName>
        <fullName evidence="1">Uncharacterized protein</fullName>
    </submittedName>
</protein>
<dbReference type="Proteomes" id="UP000006327">
    <property type="component" value="Unassembled WGS sequence"/>
</dbReference>
<name>K6Z6Q7_9ALTE</name>
<reference evidence="1 2" key="1">
    <citation type="journal article" date="2017" name="Antonie Van Leeuwenhoek">
        <title>Rhizobium rhizosphaerae sp. nov., a novel species isolated from rice rhizosphere.</title>
        <authorList>
            <person name="Zhao J.J."/>
            <person name="Zhang J."/>
            <person name="Zhang R.J."/>
            <person name="Zhang C.W."/>
            <person name="Yin H.Q."/>
            <person name="Zhang X.X."/>
        </authorList>
    </citation>
    <scope>NUCLEOTIDE SEQUENCE [LARGE SCALE GENOMIC DNA]</scope>
    <source>
        <strain evidence="1 2">BSs20135</strain>
    </source>
</reference>
<accession>K6Z6Q7</accession>
<evidence type="ECO:0000313" key="1">
    <source>
        <dbReference type="EMBL" id="GAC19130.1"/>
    </source>
</evidence>
<sequence>MVLSVEFPDLCVSAFKETINNLVDSAEITQCFNTLSS</sequence>
<dbReference type="AlphaFoldDB" id="K6Z6Q7"/>
<comment type="caution">
    <text evidence="1">The sequence shown here is derived from an EMBL/GenBank/DDBJ whole genome shotgun (WGS) entry which is preliminary data.</text>
</comment>
<proteinExistence type="predicted"/>
<gene>
    <name evidence="1" type="ORF">GARC_2163</name>
</gene>